<gene>
    <name evidence="14" type="ORF">SNOG_05611</name>
</gene>
<comment type="pathway">
    <text evidence="3">Cofactor biosynthesis; tetrahydrofolate biosynthesis; 4-aminobenzoate from chorismate: step 1/2.</text>
</comment>
<dbReference type="Gene3D" id="1.20.1250.20">
    <property type="entry name" value="MFS general substrate transporter like domains"/>
    <property type="match status" value="1"/>
</dbReference>
<dbReference type="InterPro" id="IPR019999">
    <property type="entry name" value="Anth_synth_I-like"/>
</dbReference>
<dbReference type="Gene3D" id="3.40.50.880">
    <property type="match status" value="1"/>
</dbReference>
<dbReference type="STRING" id="321614.Q0URK3"/>
<accession>Q0URK3</accession>
<dbReference type="Pfam" id="PF00117">
    <property type="entry name" value="GATase"/>
    <property type="match status" value="1"/>
</dbReference>
<dbReference type="SUPFAM" id="SSF56322">
    <property type="entry name" value="ADC synthase"/>
    <property type="match status" value="1"/>
</dbReference>
<dbReference type="GO" id="GO:0022857">
    <property type="term" value="F:transmembrane transporter activity"/>
    <property type="evidence" value="ECO:0007669"/>
    <property type="project" value="InterPro"/>
</dbReference>
<keyword evidence="12" id="KW-0472">Membrane</keyword>
<dbReference type="GO" id="GO:0046820">
    <property type="term" value="F:4-amino-4-deoxychorismate synthase activity"/>
    <property type="evidence" value="ECO:0000318"/>
    <property type="project" value="GO_Central"/>
</dbReference>
<dbReference type="VEuPathDB" id="FungiDB:JI435_303910"/>
<feature type="region of interest" description="Disordered" evidence="11">
    <location>
        <begin position="2205"/>
        <end position="2230"/>
    </location>
</feature>
<keyword evidence="12" id="KW-0812">Transmembrane</keyword>
<dbReference type="Gene3D" id="3.60.120.10">
    <property type="entry name" value="Anthranilate synthase"/>
    <property type="match status" value="1"/>
</dbReference>
<evidence type="ECO:0000256" key="9">
    <source>
        <dbReference type="ARBA" id="ARBA00031329"/>
    </source>
</evidence>
<dbReference type="VEuPathDB" id="FungiDB:JI435_303920"/>
<dbReference type="VEuPathDB" id="FungiDB:JI435_303930"/>
<name>Q0URK3_PHANO</name>
<dbReference type="Pfam" id="PF04715">
    <property type="entry name" value="Anth_synt_I_N"/>
    <property type="match status" value="1"/>
</dbReference>
<dbReference type="Proteomes" id="UP000001055">
    <property type="component" value="Unassembled WGS sequence"/>
</dbReference>
<feature type="region of interest" description="Disordered" evidence="11">
    <location>
        <begin position="2008"/>
        <end position="2029"/>
    </location>
</feature>
<dbReference type="SUPFAM" id="SSF52317">
    <property type="entry name" value="Class I glutamine amidotransferase-like"/>
    <property type="match status" value="1"/>
</dbReference>
<dbReference type="EC" id="2.6.1.85" evidence="5"/>
<evidence type="ECO:0000256" key="4">
    <source>
        <dbReference type="ARBA" id="ARBA00005970"/>
    </source>
</evidence>
<dbReference type="EMBL" id="CH445332">
    <property type="protein sequence ID" value="EAT86675.2"/>
    <property type="molecule type" value="Genomic_DNA"/>
</dbReference>
<reference evidence="15" key="1">
    <citation type="journal article" date="2007" name="Plant Cell">
        <title>Dothideomycete-plant interactions illuminated by genome sequencing and EST analysis of the wheat pathogen Stagonospora nodorum.</title>
        <authorList>
            <person name="Hane J.K."/>
            <person name="Lowe R.G."/>
            <person name="Solomon P.S."/>
            <person name="Tan K.C."/>
            <person name="Schoch C.L."/>
            <person name="Spatafora J.W."/>
            <person name="Crous P.W."/>
            <person name="Kodira C."/>
            <person name="Birren B.W."/>
            <person name="Galagan J.E."/>
            <person name="Torriani S.F."/>
            <person name="McDonald B.A."/>
            <person name="Oliver R.P."/>
        </authorList>
    </citation>
    <scope>NUCLEOTIDE SEQUENCE [LARGE SCALE GENOMIC DNA]</scope>
    <source>
        <strain evidence="15">SN15 / ATCC MYA-4574 / FGSC 10173</strain>
    </source>
</reference>
<protein>
    <recommendedName>
        <fullName evidence="5">aminodeoxychorismate synthase</fullName>
        <ecNumber evidence="5">2.6.1.85</ecNumber>
    </recommendedName>
    <alternativeName>
        <fullName evidence="9">Para-aminobenzoate synthase</fullName>
    </alternativeName>
    <alternativeName>
        <fullName evidence="10">p-aminobenzoic acid synthase</fullName>
    </alternativeName>
</protein>
<keyword evidence="12" id="KW-1133">Transmembrane helix</keyword>
<dbReference type="CDD" id="cd01743">
    <property type="entry name" value="GATase1_Anthranilate_Synthase"/>
    <property type="match status" value="1"/>
</dbReference>
<keyword evidence="7" id="KW-0289">Folate biosynthesis</keyword>
<comment type="subcellular location">
    <subcellularLocation>
        <location evidence="2">Membrane</location>
        <topology evidence="2">Multi-pass membrane protein</topology>
    </subcellularLocation>
</comment>
<dbReference type="InterPro" id="IPR011701">
    <property type="entry name" value="MFS"/>
</dbReference>
<evidence type="ECO:0000256" key="8">
    <source>
        <dbReference type="ARBA" id="ARBA00022962"/>
    </source>
</evidence>
<evidence type="ECO:0000256" key="11">
    <source>
        <dbReference type="SAM" id="MobiDB-lite"/>
    </source>
</evidence>
<evidence type="ECO:0000313" key="14">
    <source>
        <dbReference type="EMBL" id="EAT86675.2"/>
    </source>
</evidence>
<feature type="transmembrane region" description="Helical" evidence="12">
    <location>
        <begin position="318"/>
        <end position="337"/>
    </location>
</feature>
<feature type="compositionally biased region" description="Acidic residues" evidence="11">
    <location>
        <begin position="2008"/>
        <end position="2017"/>
    </location>
</feature>
<feature type="compositionally biased region" description="Basic and acidic residues" evidence="11">
    <location>
        <begin position="225"/>
        <end position="234"/>
    </location>
</feature>
<feature type="transmembrane region" description="Helical" evidence="12">
    <location>
        <begin position="94"/>
        <end position="111"/>
    </location>
</feature>
<evidence type="ECO:0000256" key="6">
    <source>
        <dbReference type="ARBA" id="ARBA00022679"/>
    </source>
</evidence>
<dbReference type="SUPFAM" id="SSF103473">
    <property type="entry name" value="MFS general substrate transporter"/>
    <property type="match status" value="1"/>
</dbReference>
<feature type="domain" description="Major facilitator superfamily (MFS) profile" evidence="13">
    <location>
        <begin position="29"/>
        <end position="460"/>
    </location>
</feature>
<feature type="region of interest" description="Disordered" evidence="11">
    <location>
        <begin position="1927"/>
        <end position="1952"/>
    </location>
</feature>
<proteinExistence type="inferred from homology"/>
<comment type="similarity">
    <text evidence="4">In the C-terminal section; belongs to the anthranilate synthase component I family.</text>
</comment>
<dbReference type="GO" id="GO:0008153">
    <property type="term" value="P:4-aminobenzoate biosynthetic process"/>
    <property type="evidence" value="ECO:0000318"/>
    <property type="project" value="GO_Central"/>
</dbReference>
<dbReference type="Pfam" id="PF07690">
    <property type="entry name" value="MFS_1"/>
    <property type="match status" value="2"/>
</dbReference>
<dbReference type="PRINTS" id="PR00096">
    <property type="entry name" value="GATASE"/>
</dbReference>
<feature type="transmembrane region" description="Helical" evidence="12">
    <location>
        <begin position="198"/>
        <end position="217"/>
    </location>
</feature>
<dbReference type="CDD" id="cd17325">
    <property type="entry name" value="MFS_MdtG_SLC18_like"/>
    <property type="match status" value="1"/>
</dbReference>
<evidence type="ECO:0000256" key="12">
    <source>
        <dbReference type="SAM" id="Phobius"/>
    </source>
</evidence>
<evidence type="ECO:0000256" key="5">
    <source>
        <dbReference type="ARBA" id="ARBA00013139"/>
    </source>
</evidence>
<feature type="region of interest" description="Disordered" evidence="11">
    <location>
        <begin position="225"/>
        <end position="261"/>
    </location>
</feature>
<dbReference type="PANTHER" id="PTHR11236:SF18">
    <property type="entry name" value="AMINODEOXYCHORISMATE SYNTHASE"/>
    <property type="match status" value="1"/>
</dbReference>
<keyword evidence="8" id="KW-0315">Glutamine amidotransferase</keyword>
<dbReference type="InterPro" id="IPR020846">
    <property type="entry name" value="MFS_dom"/>
</dbReference>
<dbReference type="InterPro" id="IPR017926">
    <property type="entry name" value="GATASE"/>
</dbReference>
<dbReference type="PROSITE" id="PS51273">
    <property type="entry name" value="GATASE_TYPE_1"/>
    <property type="match status" value="1"/>
</dbReference>
<feature type="compositionally biased region" description="Acidic residues" evidence="11">
    <location>
        <begin position="2213"/>
        <end position="2226"/>
    </location>
</feature>
<feature type="transmembrane region" description="Helical" evidence="12">
    <location>
        <begin position="117"/>
        <end position="138"/>
    </location>
</feature>
<dbReference type="KEGG" id="pno:SNOG_05611"/>
<evidence type="ECO:0000256" key="3">
    <source>
        <dbReference type="ARBA" id="ARBA00005009"/>
    </source>
</evidence>
<dbReference type="InterPro" id="IPR029062">
    <property type="entry name" value="Class_I_gatase-like"/>
</dbReference>
<feature type="region of interest" description="Disordered" evidence="11">
    <location>
        <begin position="464"/>
        <end position="497"/>
    </location>
</feature>
<dbReference type="GO" id="GO:0046656">
    <property type="term" value="P:folic acid biosynthetic process"/>
    <property type="evidence" value="ECO:0007669"/>
    <property type="project" value="UniProtKB-KW"/>
</dbReference>
<dbReference type="Pfam" id="PF08700">
    <property type="entry name" value="VPS51_Exo84_N"/>
    <property type="match status" value="1"/>
</dbReference>
<feature type="transmembrane region" description="Helical" evidence="12">
    <location>
        <begin position="280"/>
        <end position="306"/>
    </location>
</feature>
<dbReference type="InterPro" id="IPR005801">
    <property type="entry name" value="ADC_synthase"/>
</dbReference>
<feature type="transmembrane region" description="Helical" evidence="12">
    <location>
        <begin position="30"/>
        <end position="55"/>
    </location>
</feature>
<evidence type="ECO:0000256" key="1">
    <source>
        <dbReference type="ARBA" id="ARBA00001000"/>
    </source>
</evidence>
<organism evidence="14 15">
    <name type="scientific">Phaeosphaeria nodorum (strain SN15 / ATCC MYA-4574 / FGSC 10173)</name>
    <name type="common">Glume blotch fungus</name>
    <name type="synonym">Parastagonospora nodorum</name>
    <dbReference type="NCBI Taxonomy" id="321614"/>
    <lineage>
        <taxon>Eukaryota</taxon>
        <taxon>Fungi</taxon>
        <taxon>Dikarya</taxon>
        <taxon>Ascomycota</taxon>
        <taxon>Pezizomycotina</taxon>
        <taxon>Dothideomycetes</taxon>
        <taxon>Pleosporomycetidae</taxon>
        <taxon>Pleosporales</taxon>
        <taxon>Pleosporineae</taxon>
        <taxon>Phaeosphaeriaceae</taxon>
        <taxon>Parastagonospora</taxon>
    </lineage>
</organism>
<dbReference type="HOGENOM" id="CLU_230165_0_0_1"/>
<dbReference type="InterPro" id="IPR006805">
    <property type="entry name" value="Anth_synth_I_N"/>
</dbReference>
<dbReference type="PROSITE" id="PS50850">
    <property type="entry name" value="MFS"/>
    <property type="match status" value="1"/>
</dbReference>
<dbReference type="Pfam" id="PF00425">
    <property type="entry name" value="Chorismate_bind"/>
    <property type="match status" value="2"/>
</dbReference>
<keyword evidence="6" id="KW-0808">Transferase</keyword>
<feature type="transmembrane region" description="Helical" evidence="12">
    <location>
        <begin position="434"/>
        <end position="456"/>
    </location>
</feature>
<dbReference type="PANTHER" id="PTHR11236">
    <property type="entry name" value="AMINOBENZOATE/ANTHRANILATE SYNTHASE"/>
    <property type="match status" value="1"/>
</dbReference>
<dbReference type="GO" id="GO:0005737">
    <property type="term" value="C:cytoplasm"/>
    <property type="evidence" value="ECO:0000318"/>
    <property type="project" value="GO_Central"/>
</dbReference>
<feature type="transmembrane region" description="Helical" evidence="12">
    <location>
        <begin position="67"/>
        <end position="87"/>
    </location>
</feature>
<dbReference type="InterPro" id="IPR015890">
    <property type="entry name" value="Chorismate_C"/>
</dbReference>
<dbReference type="eggNOG" id="KOG1224">
    <property type="taxonomic scope" value="Eukaryota"/>
</dbReference>
<comment type="catalytic activity">
    <reaction evidence="1">
        <text>chorismate + L-glutamine = 4-amino-4-deoxychorismate + L-glutamate</text>
        <dbReference type="Rhea" id="RHEA:11672"/>
        <dbReference type="ChEBI" id="CHEBI:29748"/>
        <dbReference type="ChEBI" id="CHEBI:29985"/>
        <dbReference type="ChEBI" id="CHEBI:58359"/>
        <dbReference type="ChEBI" id="CHEBI:58406"/>
        <dbReference type="EC" id="2.6.1.85"/>
    </reaction>
</comment>
<evidence type="ECO:0000256" key="10">
    <source>
        <dbReference type="ARBA" id="ARBA00031904"/>
    </source>
</evidence>
<dbReference type="GeneID" id="5972889"/>
<sequence length="2300" mass="254898">MSIRNGSLKATRWLSNELGLATMKTAGKDVYILILARYVRLTAYGAVALILALYFQELGFTDEQIGLFMTLTLLGDVLISLLLTLVADSVGRRTILLFGAIAMAASGAIFATTSNYVYLLMAAIIGVISPSGNEIGPFRAVEESTLAHLVPEAQRSDVYTWYVVLAVLGTSTGLVVGGTAVDHLQAKPGWTDLDAYRAIFWIYTGVGCVKALMTLLLSRHCEHADHRSNQPKESDETEPLLNSTDGPDGDEADSQVATPVKKPKKMWSSISTISKPSRGVLFKLCSLFFFDSLGSGMVPFSLINYYMERKFDLAKGKLGGIMSATWFVSTIGNVFAASLARRLGLIQAMVVTHLPSSIFLGLVPVPSGLPLTICLLVGRSVLNSMDQAPRSAFLSLIVLPEERTAVMGVVNILKTLAQSSGPSLTGVLAGRGHFWVAFVVAGSLKAAYDVMLLAFFGGKVHPRKDGPLEESGDSSDETGNRENTPEAPTPDPGFTSDQAVVEGTVRQEVAKGCSTAKRVRACPSMPLDMSHTVGWGMIGSGWGRRAPLISNLLDRSLLKQIRPMAPAILTQQPKILFLDAYDSFSNNIVALVEQNVDAEVVKIYIDDPNFVGSQDAKSTGAFREYLKEFDAVIAGPGPGWAKCNTDVGLMKELWLLQDEDLVPVLGICLGFQSLCLAFGADIEKLNEPKHGIISAVLHEGQSIFRNVEQLLATQYHSLQVKLNHPIQTKRAVKYPAQLWEPTKRCPHLEPLAWDFDSELNGAVLMGVKHVLKPFWGVQFHPESICTNAEGTRLIKNWWEDVQAWKRKRMFRHIAPKTSLDSHPSMPVTFKEIRRELGIQGGPVKPNYRRGSAIQSLDSDTIAPHELASLVAHGDGHLLPDLPPSTVHCLTTGSGRLTVADVCELLDIPRHEAIVLESGLQSNLMPMAIGTGRYSIIGLIIPGETLRLHYYANIRLMQLRDGHDELHTEWTVADPWPYIKEVMKSLQPSTPPRTSTWAPFWGGLMGYASYEAGLETINVEVDPAGYPDICFAYVTRSIVFDHQVKKVYVQSIRGTDDEEWVEEIQQKIYEAAAYKSLESTPSSSPVANRNVKNPFDEQGIMFQYIDSCDQLMVSADKYCDKVRSCQDAIADGQSYELCLTTCNCIRARTSIASRISQSEDNEHSWKMYRRLTGQNPAPFSAYMRMHNVHILSSSPERYISWDRSQTAQCRPIKGTVQKKPGVTQEMAHAILSSSKERAENLMIVDLTRHQLHGVYGSKNVRVSQLMEVEEYETLWQLVSVVDAVPSGVRKANTPEEWQEPTERIAPVGQEVPYLGFDAFVESLPPGSMTGAPKKRSCEILLKQEEGVRRGIYSGVLGYLDVGGGGDFSVVIRTAVKIDNPDDNNKVDLWRIGAGGAITSQSTPEGEHEEMLAKFQSTSRAFRHLPPPKPPLKAKRIVIEEPISPEFSELLAGLRAIGDPADIDDLSLDDAQMMWRCKMTKRAFGGDVLPAMRVQVHSFDDRNNHTYDPAIAMATEAPDPRTFQSWEDAFQYPIPIVRKLERQLRNNADENREKLRSLVGTSYRNLLATAETIIDMEVQMQQVEAKLARRRGAHIEQRGQNGFACAQSRSVLAAALRTRRVLTQDTDVLRYTFASQLAVLRNAPVIMARLMKREGSYLLIAKILVISRLLHKALGQAENKPPIVDQLWEKVLSMRRKLLRRIDKRLASTAGETGGLVESMCAYALATSSAPSDVLLHFHKVRLEKVVGGLKRADDELARHGITALKLCIQTCLDTQTIFPRRLADALAKLKAHPLIQDADVRGLYELNLDVHDRWIGDEARNYTPWPRHDELQRPEAEKILHRWSKDAIAAFLKGIKKALDGEDRLKEVAHLRQELIETWILSGSRMAGVKSANVLDDLRDTMNEKLESIVRARTQGLQSVVSELATRVDDRTSSDSSPASLWHTTEKSSDLSNGAEKFKSTILNTYQGRDQHVNGLTAAFDMWMDSVLEVKGIVKSMKEARWDDTFADDVDSDSDSDLGDSKQTLLSDDDPRLLEDVTQEALREALQNFGSSFAKLVSEKIGSDGDAIHKAVFATRIAREISDRIPRLKLHDKASALASPFDNETLQHLRAVLTLSITSPTIQAYQASLAKSLTLSSNNHILWEGNPALPGQPSPSTFRFLREVNRHMAEIGSDLWAAECTRVLKKKVAEGVRGVLEGFVEDVKKSAEGKTKTEEEDEENEEADADDDSARVEVQQRRLKQVLFDALFIQRFTSTTEDGKDGLEVLVEKVDVDLDEEGVKRLKKNAGEYAKKTYLLFALLA</sequence>
<dbReference type="GO" id="GO:0046654">
    <property type="term" value="P:tetrahydrofolate biosynthetic process"/>
    <property type="evidence" value="ECO:0007669"/>
    <property type="project" value="UniProtKB-UniPathway"/>
</dbReference>
<evidence type="ECO:0000256" key="2">
    <source>
        <dbReference type="ARBA" id="ARBA00004141"/>
    </source>
</evidence>
<dbReference type="GO" id="GO:0016020">
    <property type="term" value="C:membrane"/>
    <property type="evidence" value="ECO:0007669"/>
    <property type="project" value="UniProtKB-SubCell"/>
</dbReference>
<dbReference type="RefSeq" id="XP_001796012.1">
    <property type="nucleotide sequence ID" value="XM_001795960.1"/>
</dbReference>
<evidence type="ECO:0000259" key="13">
    <source>
        <dbReference type="PROSITE" id="PS50850"/>
    </source>
</evidence>
<dbReference type="InterPro" id="IPR036259">
    <property type="entry name" value="MFS_trans_sf"/>
</dbReference>
<evidence type="ECO:0000256" key="7">
    <source>
        <dbReference type="ARBA" id="ARBA00022909"/>
    </source>
</evidence>
<dbReference type="UniPathway" id="UPA00077">
    <property type="reaction ID" value="UER00149"/>
</dbReference>
<dbReference type="InterPro" id="IPR006221">
    <property type="entry name" value="TrpG/PapA_dom"/>
</dbReference>
<evidence type="ECO:0000313" key="15">
    <source>
        <dbReference type="Proteomes" id="UP000001055"/>
    </source>
</evidence>
<feature type="transmembrane region" description="Helical" evidence="12">
    <location>
        <begin position="159"/>
        <end position="178"/>
    </location>
</feature>
<dbReference type="InParanoid" id="Q0URK3"/>